<dbReference type="PROSITE" id="PS51257">
    <property type="entry name" value="PROKAR_LIPOPROTEIN"/>
    <property type="match status" value="1"/>
</dbReference>
<feature type="domain" description="SsuA/THI5-like" evidence="5">
    <location>
        <begin position="44"/>
        <end position="239"/>
    </location>
</feature>
<comment type="similarity">
    <text evidence="2">Belongs to the bacterial solute-binding protein SsuA/TauA family.</text>
</comment>
<dbReference type="RefSeq" id="WP_086635656.1">
    <property type="nucleotide sequence ID" value="NZ_JAERKX010000007.1"/>
</dbReference>
<feature type="signal peptide" evidence="4">
    <location>
        <begin position="1"/>
        <end position="26"/>
    </location>
</feature>
<proteinExistence type="inferred from homology"/>
<organism evidence="6 7">
    <name type="scientific">Acetobacter thailandicus</name>
    <dbReference type="NCBI Taxonomy" id="1502842"/>
    <lineage>
        <taxon>Bacteria</taxon>
        <taxon>Pseudomonadati</taxon>
        <taxon>Pseudomonadota</taxon>
        <taxon>Alphaproteobacteria</taxon>
        <taxon>Acetobacterales</taxon>
        <taxon>Acetobacteraceae</taxon>
        <taxon>Acetobacter</taxon>
    </lineage>
</organism>
<dbReference type="Proteomes" id="UP001301152">
    <property type="component" value="Unassembled WGS sequence"/>
</dbReference>
<dbReference type="PANTHER" id="PTHR30024:SF47">
    <property type="entry name" value="TAURINE-BINDING PERIPLASMIC PROTEIN"/>
    <property type="match status" value="1"/>
</dbReference>
<evidence type="ECO:0000259" key="5">
    <source>
        <dbReference type="Pfam" id="PF09084"/>
    </source>
</evidence>
<keyword evidence="3 4" id="KW-0732">Signal</keyword>
<feature type="chain" id="PRO_5045563601" evidence="4">
    <location>
        <begin position="27"/>
        <end position="327"/>
    </location>
</feature>
<comment type="caution">
    <text evidence="6">The sequence shown here is derived from an EMBL/GenBank/DDBJ whole genome shotgun (WGS) entry which is preliminary data.</text>
</comment>
<evidence type="ECO:0000313" key="7">
    <source>
        <dbReference type="Proteomes" id="UP001301152"/>
    </source>
</evidence>
<comment type="subcellular location">
    <subcellularLocation>
        <location evidence="1">Periplasm</location>
    </subcellularLocation>
</comment>
<evidence type="ECO:0000313" key="6">
    <source>
        <dbReference type="EMBL" id="MCX2563564.1"/>
    </source>
</evidence>
<evidence type="ECO:0000256" key="2">
    <source>
        <dbReference type="ARBA" id="ARBA00010742"/>
    </source>
</evidence>
<keyword evidence="7" id="KW-1185">Reference proteome</keyword>
<dbReference type="PANTHER" id="PTHR30024">
    <property type="entry name" value="ALIPHATIC SULFONATES-BINDING PROTEIN-RELATED"/>
    <property type="match status" value="1"/>
</dbReference>
<dbReference type="Gene3D" id="3.40.190.10">
    <property type="entry name" value="Periplasmic binding protein-like II"/>
    <property type="match status" value="2"/>
</dbReference>
<protein>
    <submittedName>
        <fullName evidence="6">ABC transporter substrate-binding protein</fullName>
    </submittedName>
</protein>
<dbReference type="InterPro" id="IPR015168">
    <property type="entry name" value="SsuA/THI5"/>
</dbReference>
<name>A0ABT3QE78_9PROT</name>
<dbReference type="CDD" id="cd13563">
    <property type="entry name" value="PBP2_SsuA_like_6"/>
    <property type="match status" value="1"/>
</dbReference>
<reference evidence="6 7" key="1">
    <citation type="submission" date="2022-11" db="EMBL/GenBank/DDBJ databases">
        <title>Genome sequencing of Acetobacter type strain.</title>
        <authorList>
            <person name="Heo J."/>
            <person name="Lee D."/>
            <person name="Han B.-H."/>
            <person name="Hong S.-B."/>
            <person name="Kwon S.-W."/>
        </authorList>
    </citation>
    <scope>NUCLEOTIDE SEQUENCE [LARGE SCALE GENOMIC DNA]</scope>
    <source>
        <strain evidence="6 7">KACC 21253</strain>
    </source>
</reference>
<dbReference type="EMBL" id="JAPIUZ010000002">
    <property type="protein sequence ID" value="MCX2563564.1"/>
    <property type="molecule type" value="Genomic_DNA"/>
</dbReference>
<accession>A0ABT3QE78</accession>
<gene>
    <name evidence="6" type="ORF">OQ497_06275</name>
</gene>
<dbReference type="SUPFAM" id="SSF53850">
    <property type="entry name" value="Periplasmic binding protein-like II"/>
    <property type="match status" value="1"/>
</dbReference>
<evidence type="ECO:0000256" key="1">
    <source>
        <dbReference type="ARBA" id="ARBA00004418"/>
    </source>
</evidence>
<evidence type="ECO:0000256" key="3">
    <source>
        <dbReference type="ARBA" id="ARBA00022729"/>
    </source>
</evidence>
<sequence length="327" mass="35555">MRLPSLLRKSVFAGICAALSCTSVSAASLKVGYSDWPGWVAWQIAIDKGWLKEAKVDADFQWFDYGASLDAFAAHKLDAVMATNGDALMMGANGHKGEMILATDYSDGNDMVVAQPGITSMQELKGKSIAVEEGLVDHLLLLKALEQSGMSEKDVKLVNTKTNEMPQVLASGEVAAVVAWQPNSGQALRAVPGSRPVFTSHQVPGLIYDTIVVDPQSVHDNREQWQRLVGVWDRVVTYIQDPKTQPDALRIMSHLAGVTPVAYKHFLNGTHLLTLSDNKAVFVKKEGLSSLYGSTEVANTFNLQQGVYKKSQNVDSYINPSFTASVK</sequence>
<dbReference type="Pfam" id="PF09084">
    <property type="entry name" value="NMT1"/>
    <property type="match status" value="1"/>
</dbReference>
<evidence type="ECO:0000256" key="4">
    <source>
        <dbReference type="SAM" id="SignalP"/>
    </source>
</evidence>